<evidence type="ECO:0000313" key="1">
    <source>
        <dbReference type="Proteomes" id="UP000095287"/>
    </source>
</evidence>
<name>A0A1I8A9R6_9BILA</name>
<dbReference type="Proteomes" id="UP000095287">
    <property type="component" value="Unplaced"/>
</dbReference>
<reference evidence="2" key="1">
    <citation type="submission" date="2016-11" db="UniProtKB">
        <authorList>
            <consortium name="WormBaseParasite"/>
        </authorList>
    </citation>
    <scope>IDENTIFICATION</scope>
</reference>
<evidence type="ECO:0000313" key="2">
    <source>
        <dbReference type="WBParaSite" id="L893_g3542.t1"/>
    </source>
</evidence>
<dbReference type="WBParaSite" id="L893_g3542.t1">
    <property type="protein sequence ID" value="L893_g3542.t1"/>
    <property type="gene ID" value="L893_g3542"/>
</dbReference>
<sequence>VDDQAVDGLPLLGQGGAGAPGLRQLVQVAGKHKDPTGIVGLKGVCIVAIANTERHLAALFKQRLCQGMPKSVAGTGNPDAPRSITAQDPFLNRCV</sequence>
<protein>
    <submittedName>
        <fullName evidence="2">Thiolase_N domain-containing protein</fullName>
    </submittedName>
</protein>
<accession>A0A1I8A9R6</accession>
<keyword evidence="1" id="KW-1185">Reference proteome</keyword>
<dbReference type="AlphaFoldDB" id="A0A1I8A9R6"/>
<organism evidence="1 2">
    <name type="scientific">Steinernema glaseri</name>
    <dbReference type="NCBI Taxonomy" id="37863"/>
    <lineage>
        <taxon>Eukaryota</taxon>
        <taxon>Metazoa</taxon>
        <taxon>Ecdysozoa</taxon>
        <taxon>Nematoda</taxon>
        <taxon>Chromadorea</taxon>
        <taxon>Rhabditida</taxon>
        <taxon>Tylenchina</taxon>
        <taxon>Panagrolaimomorpha</taxon>
        <taxon>Strongyloidoidea</taxon>
        <taxon>Steinernematidae</taxon>
        <taxon>Steinernema</taxon>
    </lineage>
</organism>
<proteinExistence type="predicted"/>